<keyword evidence="4" id="KW-1185">Reference proteome</keyword>
<feature type="signal peptide" evidence="1">
    <location>
        <begin position="1"/>
        <end position="21"/>
    </location>
</feature>
<dbReference type="Gene3D" id="2.60.120.620">
    <property type="entry name" value="q2cbj1_9rhob like domain"/>
    <property type="match status" value="1"/>
</dbReference>
<comment type="caution">
    <text evidence="3">The sequence shown here is derived from an EMBL/GenBank/DDBJ whole genome shotgun (WGS) entry which is preliminary data.</text>
</comment>
<dbReference type="PANTHER" id="PTHR35169">
    <property type="entry name" value="FE2OG DIOXYGENASE DOMAIN-CONTAINING PROTEIN"/>
    <property type="match status" value="1"/>
</dbReference>
<feature type="chain" id="PRO_5043953409" description="Prolyl 4-hydroxylase alpha subunit Fe(2+) 2OG dioxygenase domain-containing protein" evidence="1">
    <location>
        <begin position="22"/>
        <end position="547"/>
    </location>
</feature>
<protein>
    <recommendedName>
        <fullName evidence="2">Prolyl 4-hydroxylase alpha subunit Fe(2+) 2OG dioxygenase domain-containing protein</fullName>
    </recommendedName>
</protein>
<evidence type="ECO:0000313" key="4">
    <source>
        <dbReference type="Proteomes" id="UP001159428"/>
    </source>
</evidence>
<evidence type="ECO:0000259" key="2">
    <source>
        <dbReference type="Pfam" id="PF13640"/>
    </source>
</evidence>
<evidence type="ECO:0000313" key="3">
    <source>
        <dbReference type="EMBL" id="CAH3035962.1"/>
    </source>
</evidence>
<reference evidence="3 4" key="1">
    <citation type="submission" date="2022-05" db="EMBL/GenBank/DDBJ databases">
        <authorList>
            <consortium name="Genoscope - CEA"/>
            <person name="William W."/>
        </authorList>
    </citation>
    <scope>NUCLEOTIDE SEQUENCE [LARGE SCALE GENOMIC DNA]</scope>
</reference>
<dbReference type="Proteomes" id="UP001159428">
    <property type="component" value="Unassembled WGS sequence"/>
</dbReference>
<proteinExistence type="predicted"/>
<feature type="domain" description="Prolyl 4-hydroxylase alpha subunit Fe(2+) 2OG dioxygenase" evidence="2">
    <location>
        <begin position="363"/>
        <end position="456"/>
    </location>
</feature>
<gene>
    <name evidence="3" type="ORF">PMEA_00016575</name>
</gene>
<dbReference type="InterPro" id="IPR044862">
    <property type="entry name" value="Pro_4_hyd_alph_FE2OG_OXY"/>
</dbReference>
<evidence type="ECO:0000256" key="1">
    <source>
        <dbReference type="SAM" id="SignalP"/>
    </source>
</evidence>
<name>A0AAU9VTX4_9CNID</name>
<accession>A0AAU9VTX4</accession>
<keyword evidence="1" id="KW-0732">Signal</keyword>
<dbReference type="Pfam" id="PF13640">
    <property type="entry name" value="2OG-FeII_Oxy_3"/>
    <property type="match status" value="1"/>
</dbReference>
<dbReference type="PANTHER" id="PTHR35169:SF1">
    <property type="entry name" value="PROLYL 4-HYDROXYLASE ALPHA SUBUNIT FE(2+) 2OG DIOXYGENASE DOMAIN-CONTAINING PROTEIN"/>
    <property type="match status" value="1"/>
</dbReference>
<dbReference type="AlphaFoldDB" id="A0AAU9VTX4"/>
<dbReference type="EMBL" id="CALNXJ010000003">
    <property type="protein sequence ID" value="CAH3035962.1"/>
    <property type="molecule type" value="Genomic_DNA"/>
</dbReference>
<sequence>MNYQALFSYFLLLYSCSSSQTKPKLTRRYLDGDKYVFVIDNLFPAEVVRGYYGLVTSGKLEGKISSWFYAYNDYYQNIETFNTSSNSPWVAPVNPEFFSDTALWNISRKVVEKLSGGREYFPYDVTFSMHRRLDFITASSKENNIDEDELMIRISLNKDFKRNDYGEAIFYKDSREILAAVYPKMGRMVVWNATVPFIFKPPAMSYVQAQFDILVRVTTSKEKAKQAIAETKRLIKKSESQETLGFALSDEGEIPVLDLSKYEKRRFHDSQGREIAVFDGLVDKSDLDALRLFLLHYNSVFQYQPFDGVDEEHDNVSWIAMLKVKDFVKSHLWKIVKLLATYLSGLDEWYPYDVSMNIIRNSHYPRIHEDCEPNEHEYTFLMYLTPDWEANNYGETAFFEEVLSQDGTPYPPGQQQYEWIASVRPRYGRIVIFRGIIPHSARPPSPGFSGARYTFACKVARNYLLAMSKSLRETLEYLEMGNSEDPAAYELLSNLMADEEDRPPFSIEFIEKQLEHHRRKKEEMFEGLRNSAMKEISGAKAPIKDEL</sequence>
<organism evidence="3 4">
    <name type="scientific">Pocillopora meandrina</name>
    <dbReference type="NCBI Taxonomy" id="46732"/>
    <lineage>
        <taxon>Eukaryota</taxon>
        <taxon>Metazoa</taxon>
        <taxon>Cnidaria</taxon>
        <taxon>Anthozoa</taxon>
        <taxon>Hexacorallia</taxon>
        <taxon>Scleractinia</taxon>
        <taxon>Astrocoeniina</taxon>
        <taxon>Pocilloporidae</taxon>
        <taxon>Pocillopora</taxon>
    </lineage>
</organism>